<dbReference type="EMBL" id="JABEQG010000039">
    <property type="protein sequence ID" value="MBB2157709.1"/>
    <property type="molecule type" value="Genomic_DNA"/>
</dbReference>
<evidence type="ECO:0000313" key="2">
    <source>
        <dbReference type="Proteomes" id="UP000550787"/>
    </source>
</evidence>
<organism evidence="1 2">
    <name type="scientific">Gluconacetobacter diazotrophicus</name>
    <name type="common">Acetobacter diazotrophicus</name>
    <dbReference type="NCBI Taxonomy" id="33996"/>
    <lineage>
        <taxon>Bacteria</taxon>
        <taxon>Pseudomonadati</taxon>
        <taxon>Pseudomonadota</taxon>
        <taxon>Alphaproteobacteria</taxon>
        <taxon>Acetobacterales</taxon>
        <taxon>Acetobacteraceae</taxon>
        <taxon>Gluconacetobacter</taxon>
    </lineage>
</organism>
<proteinExistence type="predicted"/>
<gene>
    <name evidence="1" type="ORF">HLH33_15575</name>
</gene>
<evidence type="ECO:0000313" key="1">
    <source>
        <dbReference type="EMBL" id="MBB2157709.1"/>
    </source>
</evidence>
<dbReference type="AlphaFoldDB" id="A0A7W4NH67"/>
<accession>A0A7W4NH67</accession>
<dbReference type="Proteomes" id="UP000550787">
    <property type="component" value="Unassembled WGS sequence"/>
</dbReference>
<dbReference type="RefSeq" id="WP_183116340.1">
    <property type="nucleotide sequence ID" value="NZ_JABEQG010000039.1"/>
</dbReference>
<reference evidence="1 2" key="1">
    <citation type="submission" date="2020-04" db="EMBL/GenBank/DDBJ databases">
        <title>Description of novel Gluconacetobacter.</title>
        <authorList>
            <person name="Sombolestani A."/>
        </authorList>
    </citation>
    <scope>NUCLEOTIDE SEQUENCE [LARGE SCALE GENOMIC DNA]</scope>
    <source>
        <strain evidence="1 2">LMG 7603</strain>
    </source>
</reference>
<sequence length="98" mass="10772">MQTTKDHRTVTPAELEDAIARLKGQNQAHAMLLTAMLVAMPTAQRVEAAAILRRLQKDRALLELMPMPLPAELTAEATADEVKRLLASAEIICQELGR</sequence>
<protein>
    <submittedName>
        <fullName evidence="1">Uncharacterized protein</fullName>
    </submittedName>
</protein>
<comment type="caution">
    <text evidence="1">The sequence shown here is derived from an EMBL/GenBank/DDBJ whole genome shotgun (WGS) entry which is preliminary data.</text>
</comment>
<name>A0A7W4NH67_GLUDI</name>